<gene>
    <name evidence="2" type="ORF">MFIFM68171_02199</name>
</gene>
<feature type="compositionally biased region" description="Basic and acidic residues" evidence="1">
    <location>
        <begin position="89"/>
        <end position="98"/>
    </location>
</feature>
<name>A0ABQ0G2L8_9PEZI</name>
<feature type="region of interest" description="Disordered" evidence="1">
    <location>
        <begin position="39"/>
        <end position="66"/>
    </location>
</feature>
<dbReference type="InterPro" id="IPR046536">
    <property type="entry name" value="DUF6601"/>
</dbReference>
<dbReference type="GeneID" id="98172944"/>
<evidence type="ECO:0000256" key="1">
    <source>
        <dbReference type="SAM" id="MobiDB-lite"/>
    </source>
</evidence>
<evidence type="ECO:0000313" key="3">
    <source>
        <dbReference type="Proteomes" id="UP001628179"/>
    </source>
</evidence>
<keyword evidence="3" id="KW-1185">Reference proteome</keyword>
<proteinExistence type="predicted"/>
<protein>
    <submittedName>
        <fullName evidence="2">Uncharacterized protein</fullName>
    </submittedName>
</protein>
<dbReference type="RefSeq" id="XP_070913722.1">
    <property type="nucleotide sequence ID" value="XM_071057621.1"/>
</dbReference>
<dbReference type="Proteomes" id="UP001628179">
    <property type="component" value="Unassembled WGS sequence"/>
</dbReference>
<feature type="region of interest" description="Disordered" evidence="1">
    <location>
        <begin position="84"/>
        <end position="108"/>
    </location>
</feature>
<sequence>MAPPDHAVWPLKTEVLGKKKESPATDALPATYHYYEAAGRQRGRQPGGGRTGFLTEGTVPRGPSRHDAKLMVCRRKASRHAAALSCRHGSGDHRHRPDGSAPPLGQQGEAIHQAPSRAFFFIQLFAAVAYKFPDACACHGPLANTCQRIPRRVALGFLYTYFCLISSESDFYVANENRLLPCREDGEPLEWADWKILARELLQMYEHEPDAVHPRFLRAELRLSRINIIHRFTSLPRFNPYIRGRHNYGSLFRDNLT</sequence>
<accession>A0ABQ0G2L8</accession>
<reference evidence="2 3" key="1">
    <citation type="submission" date="2024-09" db="EMBL/GenBank/DDBJ databases">
        <title>Itraconazole resistance in Madurella fahalii resulting from another homologue of gene encoding cytochrome P450 14-alpha sterol demethylase (CYP51).</title>
        <authorList>
            <person name="Yoshioka I."/>
            <person name="Fahal A.H."/>
            <person name="Kaneko S."/>
            <person name="Yaguchi T."/>
        </authorList>
    </citation>
    <scope>NUCLEOTIDE SEQUENCE [LARGE SCALE GENOMIC DNA]</scope>
    <source>
        <strain evidence="2 3">IFM 68171</strain>
    </source>
</reference>
<dbReference type="EMBL" id="BAAFSV010000001">
    <property type="protein sequence ID" value="GAB1311989.1"/>
    <property type="molecule type" value="Genomic_DNA"/>
</dbReference>
<comment type="caution">
    <text evidence="2">The sequence shown here is derived from an EMBL/GenBank/DDBJ whole genome shotgun (WGS) entry which is preliminary data.</text>
</comment>
<dbReference type="Pfam" id="PF20246">
    <property type="entry name" value="DUF6601"/>
    <property type="match status" value="1"/>
</dbReference>
<organism evidence="2 3">
    <name type="scientific">Madurella fahalii</name>
    <dbReference type="NCBI Taxonomy" id="1157608"/>
    <lineage>
        <taxon>Eukaryota</taxon>
        <taxon>Fungi</taxon>
        <taxon>Dikarya</taxon>
        <taxon>Ascomycota</taxon>
        <taxon>Pezizomycotina</taxon>
        <taxon>Sordariomycetes</taxon>
        <taxon>Sordariomycetidae</taxon>
        <taxon>Sordariales</taxon>
        <taxon>Sordariales incertae sedis</taxon>
        <taxon>Madurella</taxon>
    </lineage>
</organism>
<evidence type="ECO:0000313" key="2">
    <source>
        <dbReference type="EMBL" id="GAB1311989.1"/>
    </source>
</evidence>